<proteinExistence type="predicted"/>
<accession>A0A8J3FMV4</accession>
<organism evidence="2 3">
    <name type="scientific">Mangrovihabitans endophyticus</name>
    <dbReference type="NCBI Taxonomy" id="1751298"/>
    <lineage>
        <taxon>Bacteria</taxon>
        <taxon>Bacillati</taxon>
        <taxon>Actinomycetota</taxon>
        <taxon>Actinomycetes</taxon>
        <taxon>Micromonosporales</taxon>
        <taxon>Micromonosporaceae</taxon>
        <taxon>Mangrovihabitans</taxon>
    </lineage>
</organism>
<evidence type="ECO:0000313" key="2">
    <source>
        <dbReference type="EMBL" id="GGK86402.1"/>
    </source>
</evidence>
<dbReference type="EMBL" id="BMMX01000006">
    <property type="protein sequence ID" value="GGK86402.1"/>
    <property type="molecule type" value="Genomic_DNA"/>
</dbReference>
<name>A0A8J3FMV4_9ACTN</name>
<sequence length="207" mass="23881">MPDLLDGAEGERMELDAYYADFEKNFWTINELGFWKLERQQFFKEPGYDSWEAFARGDWDASLGLLEAGRADMAAYHRRVEEHGFAAYRVRVVEEPITAYLQWELHALRIRDQCGGSVHIVGPQQVAEFEHLSALPEIYTLGTSVMYQAIYDDTGVLESVRRFTDRDLIVRCQRFIQDLYEAGQPLEPFFVNHVATLPPPTSHNVSD</sequence>
<feature type="domain" description="DUF6879" evidence="1">
    <location>
        <begin position="22"/>
        <end position="190"/>
    </location>
</feature>
<comment type="caution">
    <text evidence="2">The sequence shown here is derived from an EMBL/GenBank/DDBJ whole genome shotgun (WGS) entry which is preliminary data.</text>
</comment>
<dbReference type="Proteomes" id="UP000656042">
    <property type="component" value="Unassembled WGS sequence"/>
</dbReference>
<reference evidence="2" key="1">
    <citation type="journal article" date="2014" name="Int. J. Syst. Evol. Microbiol.">
        <title>Complete genome sequence of Corynebacterium casei LMG S-19264T (=DSM 44701T), isolated from a smear-ripened cheese.</title>
        <authorList>
            <consortium name="US DOE Joint Genome Institute (JGI-PGF)"/>
            <person name="Walter F."/>
            <person name="Albersmeier A."/>
            <person name="Kalinowski J."/>
            <person name="Ruckert C."/>
        </authorList>
    </citation>
    <scope>NUCLEOTIDE SEQUENCE</scope>
    <source>
        <strain evidence="2">CGMCC 4.7299</strain>
    </source>
</reference>
<evidence type="ECO:0000259" key="1">
    <source>
        <dbReference type="Pfam" id="PF21806"/>
    </source>
</evidence>
<dbReference type="RefSeq" id="WP_189078929.1">
    <property type="nucleotide sequence ID" value="NZ_BMMX01000006.1"/>
</dbReference>
<reference evidence="2" key="2">
    <citation type="submission" date="2020-09" db="EMBL/GenBank/DDBJ databases">
        <authorList>
            <person name="Sun Q."/>
            <person name="Zhou Y."/>
        </authorList>
    </citation>
    <scope>NUCLEOTIDE SEQUENCE</scope>
    <source>
        <strain evidence="2">CGMCC 4.7299</strain>
    </source>
</reference>
<dbReference type="Pfam" id="PF21806">
    <property type="entry name" value="DUF6879"/>
    <property type="match status" value="1"/>
</dbReference>
<evidence type="ECO:0000313" key="3">
    <source>
        <dbReference type="Proteomes" id="UP000656042"/>
    </source>
</evidence>
<dbReference type="AlphaFoldDB" id="A0A8J3FMV4"/>
<gene>
    <name evidence="2" type="ORF">GCM10012284_20790</name>
</gene>
<keyword evidence="3" id="KW-1185">Reference proteome</keyword>
<protein>
    <recommendedName>
        <fullName evidence="1">DUF6879 domain-containing protein</fullName>
    </recommendedName>
</protein>
<dbReference type="InterPro" id="IPR049244">
    <property type="entry name" value="DUF6879"/>
</dbReference>